<dbReference type="AlphaFoldDB" id="A0A7C3UZL1"/>
<dbReference type="EMBL" id="DTMF01000178">
    <property type="protein sequence ID" value="HGF34141.1"/>
    <property type="molecule type" value="Genomic_DNA"/>
</dbReference>
<keyword evidence="1" id="KW-0812">Transmembrane</keyword>
<evidence type="ECO:0008006" key="3">
    <source>
        <dbReference type="Google" id="ProtNLM"/>
    </source>
</evidence>
<sequence length="269" mass="27984">MPAYWRRPNRSWKKARRNCSTISTKIPIRSETRALCSASGVDGLRALALSAPKGGMLRMKKFLTLVVLLAFVVSLCGCATPGGTYEPVKSTAAGAAGGAAAGAAIGSIIGAATGSPGTGAWVGAATGAIAGGLAGALYARHMNQQMRNREAAARQYNYTPSQGVLVDVSEATATPATARPGQTVDLAMTYTILNPDNSPTQVTLYREVRFNGQTVGQPHAVQVVNQNGTFQDRVSFAVPPNAVPGTYTVSNRVMSSYGGAERTTSFVVQ</sequence>
<evidence type="ECO:0000313" key="2">
    <source>
        <dbReference type="EMBL" id="HGF34141.1"/>
    </source>
</evidence>
<protein>
    <recommendedName>
        <fullName evidence="3">Glycine zipper domain-containing protein</fullName>
    </recommendedName>
</protein>
<evidence type="ECO:0000256" key="1">
    <source>
        <dbReference type="SAM" id="Phobius"/>
    </source>
</evidence>
<proteinExistence type="predicted"/>
<name>A0A7C3UZL1_9BACT</name>
<gene>
    <name evidence="2" type="ORF">ENW96_07095</name>
</gene>
<feature type="transmembrane region" description="Helical" evidence="1">
    <location>
        <begin position="120"/>
        <end position="139"/>
    </location>
</feature>
<accession>A0A7C3UZL1</accession>
<keyword evidence="1" id="KW-0472">Membrane</keyword>
<feature type="transmembrane region" description="Helical" evidence="1">
    <location>
        <begin position="62"/>
        <end position="82"/>
    </location>
</feature>
<comment type="caution">
    <text evidence="2">The sequence shown here is derived from an EMBL/GenBank/DDBJ whole genome shotgun (WGS) entry which is preliminary data.</text>
</comment>
<reference evidence="2" key="1">
    <citation type="journal article" date="2020" name="mSystems">
        <title>Genome- and Community-Level Interaction Insights into Carbon Utilization and Element Cycling Functions of Hydrothermarchaeota in Hydrothermal Sediment.</title>
        <authorList>
            <person name="Zhou Z."/>
            <person name="Liu Y."/>
            <person name="Xu W."/>
            <person name="Pan J."/>
            <person name="Luo Z.H."/>
            <person name="Li M."/>
        </authorList>
    </citation>
    <scope>NUCLEOTIDE SEQUENCE [LARGE SCALE GENOMIC DNA]</scope>
    <source>
        <strain evidence="2">SpSt-897</strain>
    </source>
</reference>
<organism evidence="2">
    <name type="scientific">Desulfobacca acetoxidans</name>
    <dbReference type="NCBI Taxonomy" id="60893"/>
    <lineage>
        <taxon>Bacteria</taxon>
        <taxon>Pseudomonadati</taxon>
        <taxon>Thermodesulfobacteriota</taxon>
        <taxon>Desulfobaccia</taxon>
        <taxon>Desulfobaccales</taxon>
        <taxon>Desulfobaccaceae</taxon>
        <taxon>Desulfobacca</taxon>
    </lineage>
</organism>
<keyword evidence="1" id="KW-1133">Transmembrane helix</keyword>